<organism evidence="2 3">
    <name type="scientific">Orbilia brochopaga</name>
    <dbReference type="NCBI Taxonomy" id="3140254"/>
    <lineage>
        <taxon>Eukaryota</taxon>
        <taxon>Fungi</taxon>
        <taxon>Dikarya</taxon>
        <taxon>Ascomycota</taxon>
        <taxon>Pezizomycotina</taxon>
        <taxon>Orbiliomycetes</taxon>
        <taxon>Orbiliales</taxon>
        <taxon>Orbiliaceae</taxon>
        <taxon>Orbilia</taxon>
    </lineage>
</organism>
<dbReference type="SUPFAM" id="SSF54695">
    <property type="entry name" value="POZ domain"/>
    <property type="match status" value="1"/>
</dbReference>
<evidence type="ECO:0000259" key="1">
    <source>
        <dbReference type="PROSITE" id="PS50097"/>
    </source>
</evidence>
<dbReference type="CDD" id="cd18186">
    <property type="entry name" value="BTB_POZ_ZBTB_KLHL-like"/>
    <property type="match status" value="1"/>
</dbReference>
<gene>
    <name evidence="2" type="ORF">TWF696_007399</name>
</gene>
<dbReference type="PANTHER" id="PTHR47843:SF5">
    <property type="entry name" value="BTB_POZ DOMAIN PROTEIN"/>
    <property type="match status" value="1"/>
</dbReference>
<dbReference type="PANTHER" id="PTHR47843">
    <property type="entry name" value="BTB DOMAIN-CONTAINING PROTEIN-RELATED"/>
    <property type="match status" value="1"/>
</dbReference>
<dbReference type="Gene3D" id="3.30.710.10">
    <property type="entry name" value="Potassium Channel Kv1.1, Chain A"/>
    <property type="match status" value="1"/>
</dbReference>
<dbReference type="InterPro" id="IPR011333">
    <property type="entry name" value="SKP1/BTB/POZ_sf"/>
</dbReference>
<name>A0AAV9USP2_9PEZI</name>
<dbReference type="InterPro" id="IPR000210">
    <property type="entry name" value="BTB/POZ_dom"/>
</dbReference>
<accession>A0AAV9USP2</accession>
<proteinExistence type="predicted"/>
<comment type="caution">
    <text evidence="2">The sequence shown here is derived from an EMBL/GenBank/DDBJ whole genome shotgun (WGS) entry which is preliminary data.</text>
</comment>
<evidence type="ECO:0000313" key="3">
    <source>
        <dbReference type="Proteomes" id="UP001375240"/>
    </source>
</evidence>
<keyword evidence="3" id="KW-1185">Reference proteome</keyword>
<feature type="domain" description="BTB" evidence="1">
    <location>
        <begin position="11"/>
        <end position="78"/>
    </location>
</feature>
<sequence>MYDFLKSGKFSDFKITCRGEEWKVHKVILCSQSEYFARACEADFKEKAAAGIDLTSDPLQLVEQMLKFLYTGDYEVPALNQPHNTESAQPFNSVPTLFERTSATDAKLKQENEDGVSDLPQLVTTLQDLDFNCEPTVAVSKWHVAMYTMADKYLIDKLKDAAAQKFQASLPAEWKTKHWCLVDDISKNVPSSSILLDMILELWLTQSTKLLDDKRFCEILSSFPDLELRLYRQHIPQVHAELAALRPKVAEVKQLRSVKENMKTQFKARIKSLERHEKCRSCRLVFNTYVEECVEGADNIDMMLRCYSCSTRHF</sequence>
<dbReference type="AlphaFoldDB" id="A0AAV9USP2"/>
<protein>
    <recommendedName>
        <fullName evidence="1">BTB domain-containing protein</fullName>
    </recommendedName>
</protein>
<evidence type="ECO:0000313" key="2">
    <source>
        <dbReference type="EMBL" id="KAK6347329.1"/>
    </source>
</evidence>
<dbReference type="EMBL" id="JAVHNQ010000005">
    <property type="protein sequence ID" value="KAK6347329.1"/>
    <property type="molecule type" value="Genomic_DNA"/>
</dbReference>
<dbReference type="Pfam" id="PF00651">
    <property type="entry name" value="BTB"/>
    <property type="match status" value="1"/>
</dbReference>
<reference evidence="2 3" key="1">
    <citation type="submission" date="2019-10" db="EMBL/GenBank/DDBJ databases">
        <authorList>
            <person name="Palmer J.M."/>
        </authorList>
    </citation>
    <scope>NUCLEOTIDE SEQUENCE [LARGE SCALE GENOMIC DNA]</scope>
    <source>
        <strain evidence="2 3">TWF696</strain>
    </source>
</reference>
<dbReference type="PROSITE" id="PS50097">
    <property type="entry name" value="BTB"/>
    <property type="match status" value="1"/>
</dbReference>
<dbReference type="Proteomes" id="UP001375240">
    <property type="component" value="Unassembled WGS sequence"/>
</dbReference>